<dbReference type="CDD" id="cd00093">
    <property type="entry name" value="HTH_XRE"/>
    <property type="match status" value="1"/>
</dbReference>
<evidence type="ECO:0000313" key="3">
    <source>
        <dbReference type="EMBL" id="MQR00237.1"/>
    </source>
</evidence>
<comment type="caution">
    <text evidence="3">The sequence shown here is derived from an EMBL/GenBank/DDBJ whole genome shotgun (WGS) entry which is preliminary data.</text>
</comment>
<evidence type="ECO:0000259" key="2">
    <source>
        <dbReference type="PROSITE" id="PS50943"/>
    </source>
</evidence>
<protein>
    <submittedName>
        <fullName evidence="3">Helix-turn-helix domain-containing protein</fullName>
    </submittedName>
</protein>
<dbReference type="InterPro" id="IPR001387">
    <property type="entry name" value="Cro/C1-type_HTH"/>
</dbReference>
<evidence type="ECO:0000313" key="4">
    <source>
        <dbReference type="Proteomes" id="UP000451565"/>
    </source>
</evidence>
<organism evidence="3 4">
    <name type="scientific">Glaciimonas soli</name>
    <dbReference type="NCBI Taxonomy" id="2590999"/>
    <lineage>
        <taxon>Bacteria</taxon>
        <taxon>Pseudomonadati</taxon>
        <taxon>Pseudomonadota</taxon>
        <taxon>Betaproteobacteria</taxon>
        <taxon>Burkholderiales</taxon>
        <taxon>Oxalobacteraceae</taxon>
        <taxon>Glaciimonas</taxon>
    </lineage>
</organism>
<keyword evidence="4" id="KW-1185">Reference proteome</keyword>
<dbReference type="SMART" id="SM00530">
    <property type="entry name" value="HTH_XRE"/>
    <property type="match status" value="1"/>
</dbReference>
<feature type="domain" description="HTH cro/C1-type" evidence="2">
    <location>
        <begin position="29"/>
        <end position="83"/>
    </location>
</feature>
<dbReference type="PANTHER" id="PTHR46558">
    <property type="entry name" value="TRACRIPTIONAL REGULATORY PROTEIN-RELATED-RELATED"/>
    <property type="match status" value="1"/>
</dbReference>
<accession>A0A843YQI0</accession>
<dbReference type="SUPFAM" id="SSF47413">
    <property type="entry name" value="lambda repressor-like DNA-binding domains"/>
    <property type="match status" value="1"/>
</dbReference>
<dbReference type="PROSITE" id="PS50943">
    <property type="entry name" value="HTH_CROC1"/>
    <property type="match status" value="1"/>
</dbReference>
<dbReference type="Pfam" id="PF01381">
    <property type="entry name" value="HTH_3"/>
    <property type="match status" value="1"/>
</dbReference>
<dbReference type="Gene3D" id="1.10.260.40">
    <property type="entry name" value="lambda repressor-like DNA-binding domains"/>
    <property type="match status" value="1"/>
</dbReference>
<keyword evidence="1" id="KW-0238">DNA-binding</keyword>
<proteinExistence type="predicted"/>
<dbReference type="InterPro" id="IPR010982">
    <property type="entry name" value="Lambda_DNA-bd_dom_sf"/>
</dbReference>
<evidence type="ECO:0000256" key="1">
    <source>
        <dbReference type="ARBA" id="ARBA00023125"/>
    </source>
</evidence>
<sequence length="141" mass="15945">MFDYLSCSTTRSRIVTKEQIINMKIGKVIARKRKIAGYTQEEVAEHLGIGSEAYSRIERGLISPGILKLYELADLFKCGVESFLIEGSRRSSDQAEYISQMIAKNSVVDRQLIIALVEKLSRHLLRKGSKAQKETDDSFMV</sequence>
<gene>
    <name evidence="3" type="ORF">GEV47_06040</name>
</gene>
<dbReference type="GO" id="GO:0003677">
    <property type="term" value="F:DNA binding"/>
    <property type="evidence" value="ECO:0007669"/>
    <property type="project" value="UniProtKB-KW"/>
</dbReference>
<reference evidence="3 4" key="1">
    <citation type="submission" date="2019-10" db="EMBL/GenBank/DDBJ databases">
        <title>Glaciimonas soli sp. nov., a psychrophilic bacterium isolated from the forest soil of a high elevation mountain in Taiwan.</title>
        <authorList>
            <person name="Wang L.-T."/>
            <person name="Shieh W.Y."/>
        </authorList>
    </citation>
    <scope>NUCLEOTIDE SEQUENCE [LARGE SCALE GENOMIC DNA]</scope>
    <source>
        <strain evidence="3 4">GS1</strain>
    </source>
</reference>
<dbReference type="OrthoDB" id="5524454at2"/>
<dbReference type="PANTHER" id="PTHR46558:SF11">
    <property type="entry name" value="HTH-TYPE TRANSCRIPTIONAL REGULATOR XRE"/>
    <property type="match status" value="1"/>
</dbReference>
<dbReference type="AlphaFoldDB" id="A0A843YQI0"/>
<dbReference type="Proteomes" id="UP000451565">
    <property type="component" value="Unassembled WGS sequence"/>
</dbReference>
<name>A0A843YQI0_9BURK</name>
<dbReference type="EMBL" id="WINI01000002">
    <property type="protein sequence ID" value="MQR00237.1"/>
    <property type="molecule type" value="Genomic_DNA"/>
</dbReference>